<keyword evidence="7" id="KW-0175">Coiled coil</keyword>
<reference evidence="9" key="1">
    <citation type="journal article" date="2019" name="Int. J. Syst. Evol. Microbiol.">
        <title>The Global Catalogue of Microorganisms (GCM) 10K type strain sequencing project: providing services to taxonomists for standard genome sequencing and annotation.</title>
        <authorList>
            <consortium name="The Broad Institute Genomics Platform"/>
            <consortium name="The Broad Institute Genome Sequencing Center for Infectious Disease"/>
            <person name="Wu L."/>
            <person name="Ma J."/>
        </authorList>
    </citation>
    <scope>NUCLEOTIDE SEQUENCE [LARGE SCALE GENOMIC DNA]</scope>
    <source>
        <strain evidence="9">KACC 12597</strain>
    </source>
</reference>
<dbReference type="RefSeq" id="WP_386027735.1">
    <property type="nucleotide sequence ID" value="NZ_JBHUHX010000040.1"/>
</dbReference>
<evidence type="ECO:0000313" key="9">
    <source>
        <dbReference type="Proteomes" id="UP001597337"/>
    </source>
</evidence>
<dbReference type="Proteomes" id="UP001597337">
    <property type="component" value="Unassembled WGS sequence"/>
</dbReference>
<comment type="caution">
    <text evidence="8">The sequence shown here is derived from an EMBL/GenBank/DDBJ whole genome shotgun (WGS) entry which is preliminary data.</text>
</comment>
<dbReference type="EMBL" id="JBHUHX010000040">
    <property type="protein sequence ID" value="MFD2113067.1"/>
    <property type="molecule type" value="Genomic_DNA"/>
</dbReference>
<dbReference type="NCBIfam" id="NF002058">
    <property type="entry name" value="PRK00888.1"/>
    <property type="match status" value="1"/>
</dbReference>
<comment type="function">
    <text evidence="7">Essential cell division protein. May link together the upstream cell division proteins, which are predominantly cytoplasmic, with the downstream cell division proteins, which are predominantly periplasmic.</text>
</comment>
<comment type="subcellular location">
    <subcellularLocation>
        <location evidence="7">Cell inner membrane</location>
        <topology evidence="7">Single-pass type II membrane protein</topology>
    </subcellularLocation>
    <text evidence="7">Localizes to the division septum.</text>
</comment>
<name>A0ABW4YAA6_9GAMM</name>
<dbReference type="HAMAP" id="MF_00599">
    <property type="entry name" value="FtsB"/>
    <property type="match status" value="1"/>
</dbReference>
<evidence type="ECO:0000256" key="5">
    <source>
        <dbReference type="ARBA" id="ARBA00023136"/>
    </source>
</evidence>
<evidence type="ECO:0000256" key="3">
    <source>
        <dbReference type="ARBA" id="ARBA00022692"/>
    </source>
</evidence>
<feature type="topological domain" description="Cytoplasmic" evidence="7">
    <location>
        <begin position="1"/>
        <end position="3"/>
    </location>
</feature>
<feature type="topological domain" description="Periplasmic" evidence="7">
    <location>
        <begin position="22"/>
        <end position="97"/>
    </location>
</feature>
<dbReference type="GO" id="GO:0051301">
    <property type="term" value="P:cell division"/>
    <property type="evidence" value="ECO:0007669"/>
    <property type="project" value="UniProtKB-KW"/>
</dbReference>
<feature type="coiled-coil region" evidence="7">
    <location>
        <begin position="29"/>
        <end position="70"/>
    </location>
</feature>
<dbReference type="Pfam" id="PF04977">
    <property type="entry name" value="DivIC"/>
    <property type="match status" value="1"/>
</dbReference>
<gene>
    <name evidence="7 8" type="primary">ftsB</name>
    <name evidence="8" type="ORF">ACFSJC_14545</name>
</gene>
<organism evidence="8 9">
    <name type="scientific">Thiorhodococcus fuscus</name>
    <dbReference type="NCBI Taxonomy" id="527200"/>
    <lineage>
        <taxon>Bacteria</taxon>
        <taxon>Pseudomonadati</taxon>
        <taxon>Pseudomonadota</taxon>
        <taxon>Gammaproteobacteria</taxon>
        <taxon>Chromatiales</taxon>
        <taxon>Chromatiaceae</taxon>
        <taxon>Thiorhodococcus</taxon>
    </lineage>
</organism>
<keyword evidence="3 7" id="KW-0812">Transmembrane</keyword>
<keyword evidence="4 7" id="KW-1133">Transmembrane helix</keyword>
<evidence type="ECO:0000313" key="8">
    <source>
        <dbReference type="EMBL" id="MFD2113067.1"/>
    </source>
</evidence>
<accession>A0ABW4YAA6</accession>
<comment type="subunit">
    <text evidence="7">Part of a complex composed of FtsB, FtsL and FtsQ.</text>
</comment>
<proteinExistence type="inferred from homology"/>
<keyword evidence="1 7" id="KW-1003">Cell membrane</keyword>
<keyword evidence="2 7" id="KW-0132">Cell division</keyword>
<sequence length="97" mass="10948">MRWLITILVVLLVALQYRLWVGEGSLAELHALKQEIALQEDESKRLIARNQELQAEVEDLGDGLDAVEERARSELGMIKPGETFIQVIEAPRPEAVK</sequence>
<dbReference type="InterPro" id="IPR007060">
    <property type="entry name" value="FtsL/DivIC"/>
</dbReference>
<comment type="similarity">
    <text evidence="7">Belongs to the FtsB family.</text>
</comment>
<evidence type="ECO:0000256" key="6">
    <source>
        <dbReference type="ARBA" id="ARBA00023306"/>
    </source>
</evidence>
<keyword evidence="9" id="KW-1185">Reference proteome</keyword>
<evidence type="ECO:0000256" key="4">
    <source>
        <dbReference type="ARBA" id="ARBA00022989"/>
    </source>
</evidence>
<evidence type="ECO:0000256" key="7">
    <source>
        <dbReference type="HAMAP-Rule" id="MF_00599"/>
    </source>
</evidence>
<keyword evidence="6 7" id="KW-0131">Cell cycle</keyword>
<dbReference type="PANTHER" id="PTHR37485:SF1">
    <property type="entry name" value="CELL DIVISION PROTEIN FTSB"/>
    <property type="match status" value="1"/>
</dbReference>
<dbReference type="PANTHER" id="PTHR37485">
    <property type="entry name" value="CELL DIVISION PROTEIN FTSB"/>
    <property type="match status" value="1"/>
</dbReference>
<protein>
    <recommendedName>
        <fullName evidence="7">Cell division protein FtsB</fullName>
    </recommendedName>
</protein>
<evidence type="ECO:0000256" key="2">
    <source>
        <dbReference type="ARBA" id="ARBA00022618"/>
    </source>
</evidence>
<dbReference type="InterPro" id="IPR023081">
    <property type="entry name" value="Cell_div_FtsB"/>
</dbReference>
<evidence type="ECO:0000256" key="1">
    <source>
        <dbReference type="ARBA" id="ARBA00022475"/>
    </source>
</evidence>
<keyword evidence="7" id="KW-0997">Cell inner membrane</keyword>
<keyword evidence="5 7" id="KW-0472">Membrane</keyword>